<reference evidence="1 2" key="1">
    <citation type="submission" date="2016-03" db="EMBL/GenBank/DDBJ databases">
        <authorList>
            <person name="Ploux O."/>
        </authorList>
    </citation>
    <scope>NUCLEOTIDE SEQUENCE [LARGE SCALE GENOMIC DNA]</scope>
    <source>
        <strain evidence="1 2">BER2</strain>
    </source>
</reference>
<evidence type="ECO:0000313" key="2">
    <source>
        <dbReference type="Proteomes" id="UP000075391"/>
    </source>
</evidence>
<accession>A0A150WG36</accession>
<name>A0A150WG36_BDEBC</name>
<dbReference type="Proteomes" id="UP000075391">
    <property type="component" value="Unassembled WGS sequence"/>
</dbReference>
<dbReference type="RefSeq" id="WP_063244084.1">
    <property type="nucleotide sequence ID" value="NZ_CP168967.1"/>
</dbReference>
<protein>
    <submittedName>
        <fullName evidence="1">Uncharacterized protein</fullName>
    </submittedName>
</protein>
<sequence length="191" mass="22060">MAKLKKALISAFIAVHIIMLVTAGLPDRSVVGDRILKSLARYQIFFALDQPWSMFAPNPSAVNSYLTATINFKDGSTEQWTFPRPSQMDSFDRFTSGERFRKFQQDNLIPMEKTDLWSDLAKYVSREVMKLEKQGRGREFESLEFYRHHNIVAAPTKVFIPHGTLSSKFTSENVFQFKPHQQVRHEANNNN</sequence>
<comment type="caution">
    <text evidence="1">The sequence shown here is derived from an EMBL/GenBank/DDBJ whole genome shotgun (WGS) entry which is preliminary data.</text>
</comment>
<organism evidence="1 2">
    <name type="scientific">Bdellovibrio bacteriovorus</name>
    <dbReference type="NCBI Taxonomy" id="959"/>
    <lineage>
        <taxon>Bacteria</taxon>
        <taxon>Pseudomonadati</taxon>
        <taxon>Bdellovibrionota</taxon>
        <taxon>Bdellovibrionia</taxon>
        <taxon>Bdellovibrionales</taxon>
        <taxon>Pseudobdellovibrionaceae</taxon>
        <taxon>Bdellovibrio</taxon>
    </lineage>
</organism>
<evidence type="ECO:0000313" key="1">
    <source>
        <dbReference type="EMBL" id="KYG61940.1"/>
    </source>
</evidence>
<dbReference type="EMBL" id="LUKF01000016">
    <property type="protein sequence ID" value="KYG61940.1"/>
    <property type="molecule type" value="Genomic_DNA"/>
</dbReference>
<dbReference type="AlphaFoldDB" id="A0A150WG36"/>
<gene>
    <name evidence="1" type="ORF">AZI85_06945</name>
</gene>
<dbReference type="OrthoDB" id="268656at2"/>
<proteinExistence type="predicted"/>